<reference evidence="4 5" key="1">
    <citation type="submission" date="2020-04" db="EMBL/GenBank/DDBJ databases">
        <authorList>
            <person name="Alioto T."/>
            <person name="Alioto T."/>
            <person name="Gomez Garrido J."/>
        </authorList>
    </citation>
    <scope>NUCLEOTIDE SEQUENCE [LARGE SCALE GENOMIC DNA]</scope>
</reference>
<feature type="repeat" description="RCC1" evidence="2">
    <location>
        <begin position="98"/>
        <end position="150"/>
    </location>
</feature>
<keyword evidence="5" id="KW-1185">Reference proteome</keyword>
<dbReference type="InterPro" id="IPR051210">
    <property type="entry name" value="Ub_ligase/GEF_domain"/>
</dbReference>
<comment type="caution">
    <text evidence="4">The sequence shown here is derived from an EMBL/GenBank/DDBJ whole genome shotgun (WGS) entry which is preliminary data.</text>
</comment>
<dbReference type="CDD" id="cd14733">
    <property type="entry name" value="BACK"/>
    <property type="match status" value="1"/>
</dbReference>
<dbReference type="AlphaFoldDB" id="A0A8S1E5Z8"/>
<dbReference type="SMART" id="SM00225">
    <property type="entry name" value="BTB"/>
    <property type="match status" value="1"/>
</dbReference>
<dbReference type="PANTHER" id="PTHR22870:SF408">
    <property type="entry name" value="OS09G0560450 PROTEIN"/>
    <property type="match status" value="1"/>
</dbReference>
<dbReference type="SUPFAM" id="SSF50985">
    <property type="entry name" value="RCC1/BLIP-II"/>
    <property type="match status" value="1"/>
</dbReference>
<accession>A0A8S1E5Z8</accession>
<dbReference type="InterPro" id="IPR000210">
    <property type="entry name" value="BTB/POZ_dom"/>
</dbReference>
<dbReference type="Pfam" id="PF00651">
    <property type="entry name" value="BTB"/>
    <property type="match status" value="1"/>
</dbReference>
<dbReference type="PROSITE" id="PS00626">
    <property type="entry name" value="RCC1_2"/>
    <property type="match status" value="1"/>
</dbReference>
<dbReference type="EMBL" id="CADEPI010000779">
    <property type="protein sequence ID" value="CAB3388422.1"/>
    <property type="molecule type" value="Genomic_DNA"/>
</dbReference>
<feature type="repeat" description="RCC1" evidence="2">
    <location>
        <begin position="151"/>
        <end position="233"/>
    </location>
</feature>
<sequence length="522" mass="58353">MSKVLRKWANFGYQKREIRAVIVFGTNGENVIIVLKNDDVLAFGKNRKGCLGVGFNDEVKVLTRIEDLCGQRIEGFECGVVAFEGEEDFCIFAISATGTVFSWGDNLFGQLGLGTTEDPHVPKKISGSLEHKKVVQVACGGNHTLALTSEGKVYAFGQNSGGQLGFETSGEHQLFPRKRSYVQERFVLGVSSRNGSSSTSEKKCTPRKLLGLEGVVISQIVCGPYYTLALSDSGKIYSWGENDKGQLGNGTTKEECVMTPTIISAKKMGRVRKIAATLYESHPCAVITENHQVYIWGNFNGLIYNKPILTPYSSLDEVFADAFPPVTYQHFQLKIDKDECKRKGSVNERLRKAFDNPETADIAFIVEGKKIHVHKTMLTFGSDVFKKLFLGDWKDSSHKEQIIEDHSYDTFYAFLKYSSTQIKSIFRPNLIALEVYAVADYYQVTDLMDKCVKILKSGLTVQNAAAVYEKANLLGAKNLRKSCIEFFQKNLVYVVNNLEFDESKIGIFLEVFRQAAEENLME</sequence>
<dbReference type="Pfam" id="PF00415">
    <property type="entry name" value="RCC1"/>
    <property type="match status" value="3"/>
</dbReference>
<dbReference type="PANTHER" id="PTHR22870">
    <property type="entry name" value="REGULATOR OF CHROMOSOME CONDENSATION"/>
    <property type="match status" value="1"/>
</dbReference>
<organism evidence="4 5">
    <name type="scientific">Cloeon dipterum</name>
    <dbReference type="NCBI Taxonomy" id="197152"/>
    <lineage>
        <taxon>Eukaryota</taxon>
        <taxon>Metazoa</taxon>
        <taxon>Ecdysozoa</taxon>
        <taxon>Arthropoda</taxon>
        <taxon>Hexapoda</taxon>
        <taxon>Insecta</taxon>
        <taxon>Pterygota</taxon>
        <taxon>Palaeoptera</taxon>
        <taxon>Ephemeroptera</taxon>
        <taxon>Pisciforma</taxon>
        <taxon>Baetidae</taxon>
        <taxon>Cloeon</taxon>
    </lineage>
</organism>
<dbReference type="PRINTS" id="PR00633">
    <property type="entry name" value="RCCNDNSATION"/>
</dbReference>
<dbReference type="Gene3D" id="2.130.10.30">
    <property type="entry name" value="Regulator of chromosome condensation 1/beta-lactamase-inhibitor protein II"/>
    <property type="match status" value="1"/>
</dbReference>
<evidence type="ECO:0000313" key="4">
    <source>
        <dbReference type="EMBL" id="CAB3388422.1"/>
    </source>
</evidence>
<dbReference type="OrthoDB" id="5981550at2759"/>
<proteinExistence type="predicted"/>
<name>A0A8S1E5Z8_9INSE</name>
<evidence type="ECO:0000259" key="3">
    <source>
        <dbReference type="PROSITE" id="PS50097"/>
    </source>
</evidence>
<dbReference type="InterPro" id="IPR011333">
    <property type="entry name" value="SKP1/BTB/POZ_sf"/>
</dbReference>
<dbReference type="InterPro" id="IPR009091">
    <property type="entry name" value="RCC1/BLIP-II"/>
</dbReference>
<feature type="domain" description="BTB" evidence="3">
    <location>
        <begin position="360"/>
        <end position="417"/>
    </location>
</feature>
<evidence type="ECO:0000256" key="2">
    <source>
        <dbReference type="PROSITE-ProRule" id="PRU00235"/>
    </source>
</evidence>
<dbReference type="PROSITE" id="PS50012">
    <property type="entry name" value="RCC1_3"/>
    <property type="match status" value="3"/>
</dbReference>
<keyword evidence="1" id="KW-0677">Repeat</keyword>
<evidence type="ECO:0000256" key="1">
    <source>
        <dbReference type="ARBA" id="ARBA00022737"/>
    </source>
</evidence>
<dbReference type="InterPro" id="IPR000408">
    <property type="entry name" value="Reg_chr_condens"/>
</dbReference>
<dbReference type="PROSITE" id="PS50097">
    <property type="entry name" value="BTB"/>
    <property type="match status" value="1"/>
</dbReference>
<gene>
    <name evidence="4" type="ORF">CLODIP_2_CD03128</name>
</gene>
<dbReference type="SUPFAM" id="SSF54695">
    <property type="entry name" value="POZ domain"/>
    <property type="match status" value="1"/>
</dbReference>
<dbReference type="Proteomes" id="UP000494165">
    <property type="component" value="Unassembled WGS sequence"/>
</dbReference>
<dbReference type="Gene3D" id="3.30.710.10">
    <property type="entry name" value="Potassium Channel Kv1.1, Chain A"/>
    <property type="match status" value="1"/>
</dbReference>
<protein>
    <recommendedName>
        <fullName evidence="3">BTB domain-containing protein</fullName>
    </recommendedName>
</protein>
<evidence type="ECO:0000313" key="5">
    <source>
        <dbReference type="Proteomes" id="UP000494165"/>
    </source>
</evidence>
<feature type="repeat" description="RCC1" evidence="2">
    <location>
        <begin position="234"/>
        <end position="290"/>
    </location>
</feature>